<comment type="caution">
    <text evidence="1">The sequence shown here is derived from an EMBL/GenBank/DDBJ whole genome shotgun (WGS) entry which is preliminary data.</text>
</comment>
<proteinExistence type="predicted"/>
<evidence type="ECO:0000313" key="1">
    <source>
        <dbReference type="EMBL" id="OGI49104.1"/>
    </source>
</evidence>
<reference evidence="1 2" key="1">
    <citation type="journal article" date="2016" name="Nat. Commun.">
        <title>Thousands of microbial genomes shed light on interconnected biogeochemical processes in an aquifer system.</title>
        <authorList>
            <person name="Anantharaman K."/>
            <person name="Brown C.T."/>
            <person name="Hug L.A."/>
            <person name="Sharon I."/>
            <person name="Castelle C.J."/>
            <person name="Probst A.J."/>
            <person name="Thomas B.C."/>
            <person name="Singh A."/>
            <person name="Wilkins M.J."/>
            <person name="Karaoz U."/>
            <person name="Brodie E.L."/>
            <person name="Williams K.H."/>
            <person name="Hubbard S.S."/>
            <person name="Banfield J.F."/>
        </authorList>
    </citation>
    <scope>NUCLEOTIDE SEQUENCE [LARGE SCALE GENOMIC DNA]</scope>
</reference>
<dbReference type="EMBL" id="MFSU01000008">
    <property type="protein sequence ID" value="OGI49104.1"/>
    <property type="molecule type" value="Genomic_DNA"/>
</dbReference>
<name>A0A1F6TVD8_9PROT</name>
<protein>
    <recommendedName>
        <fullName evidence="3">DUF4399 domain-containing protein</fullName>
    </recommendedName>
</protein>
<evidence type="ECO:0008006" key="3">
    <source>
        <dbReference type="Google" id="ProtNLM"/>
    </source>
</evidence>
<organism evidence="1 2">
    <name type="scientific">Candidatus Muproteobacteria bacterium RBG_16_65_34</name>
    <dbReference type="NCBI Taxonomy" id="1817760"/>
    <lineage>
        <taxon>Bacteria</taxon>
        <taxon>Pseudomonadati</taxon>
        <taxon>Pseudomonadota</taxon>
        <taxon>Candidatus Muproteobacteria</taxon>
    </lineage>
</organism>
<dbReference type="Proteomes" id="UP000178885">
    <property type="component" value="Unassembled WGS sequence"/>
</dbReference>
<accession>A0A1F6TVD8</accession>
<sequence>MPAFSGEASVKILSPAEGAKLVASARNKITYDVTPGPRGDHTHLYVDGAEAAVLRKLKGDYDLKPLARGDHDICVKVVDKGHTPIGVERCVKVAAQ</sequence>
<dbReference type="STRING" id="1817760.A2151_00155"/>
<gene>
    <name evidence="1" type="ORF">A2151_00155</name>
</gene>
<dbReference type="AlphaFoldDB" id="A0A1F6TVD8"/>
<evidence type="ECO:0000313" key="2">
    <source>
        <dbReference type="Proteomes" id="UP000178885"/>
    </source>
</evidence>